<dbReference type="InterPro" id="IPR046960">
    <property type="entry name" value="PPR_At4g14850-like_plant"/>
</dbReference>
<keyword evidence="4" id="KW-1185">Reference proteome</keyword>
<proteinExistence type="predicted"/>
<evidence type="ECO:0000313" key="4">
    <source>
        <dbReference type="Proteomes" id="UP000250235"/>
    </source>
</evidence>
<dbReference type="Pfam" id="PF13041">
    <property type="entry name" value="PPR_2"/>
    <property type="match status" value="1"/>
</dbReference>
<dbReference type="InterPro" id="IPR011990">
    <property type="entry name" value="TPR-like_helical_dom_sf"/>
</dbReference>
<dbReference type="InterPro" id="IPR002885">
    <property type="entry name" value="PPR_rpt"/>
</dbReference>
<evidence type="ECO:0000256" key="2">
    <source>
        <dbReference type="PROSITE-ProRule" id="PRU00708"/>
    </source>
</evidence>
<dbReference type="FunFam" id="1.25.40.10:FF:000125">
    <property type="entry name" value="Pentatricopeptide repeat-containing protein"/>
    <property type="match status" value="1"/>
</dbReference>
<dbReference type="Proteomes" id="UP000250235">
    <property type="component" value="Unassembled WGS sequence"/>
</dbReference>
<name>A0A2Z7D3J8_9LAMI</name>
<dbReference type="OrthoDB" id="185373at2759"/>
<dbReference type="InterPro" id="IPR046848">
    <property type="entry name" value="E_motif"/>
</dbReference>
<keyword evidence="1" id="KW-0677">Repeat</keyword>
<organism evidence="3 4">
    <name type="scientific">Dorcoceras hygrometricum</name>
    <dbReference type="NCBI Taxonomy" id="472368"/>
    <lineage>
        <taxon>Eukaryota</taxon>
        <taxon>Viridiplantae</taxon>
        <taxon>Streptophyta</taxon>
        <taxon>Embryophyta</taxon>
        <taxon>Tracheophyta</taxon>
        <taxon>Spermatophyta</taxon>
        <taxon>Magnoliopsida</taxon>
        <taxon>eudicotyledons</taxon>
        <taxon>Gunneridae</taxon>
        <taxon>Pentapetalae</taxon>
        <taxon>asterids</taxon>
        <taxon>lamiids</taxon>
        <taxon>Lamiales</taxon>
        <taxon>Gesneriaceae</taxon>
        <taxon>Didymocarpoideae</taxon>
        <taxon>Trichosporeae</taxon>
        <taxon>Loxocarpinae</taxon>
        <taxon>Dorcoceras</taxon>
    </lineage>
</organism>
<dbReference type="GO" id="GO:0009451">
    <property type="term" value="P:RNA modification"/>
    <property type="evidence" value="ECO:0007669"/>
    <property type="project" value="InterPro"/>
</dbReference>
<dbReference type="FunFam" id="1.25.40.10:FF:000158">
    <property type="entry name" value="pentatricopeptide repeat-containing protein At2g33680"/>
    <property type="match status" value="1"/>
</dbReference>
<dbReference type="Gene3D" id="1.25.40.10">
    <property type="entry name" value="Tetratricopeptide repeat domain"/>
    <property type="match status" value="4"/>
</dbReference>
<dbReference type="PROSITE" id="PS51375">
    <property type="entry name" value="PPR"/>
    <property type="match status" value="4"/>
</dbReference>
<dbReference type="PANTHER" id="PTHR47926:SF452">
    <property type="entry name" value="PENTATRICOPEPTIDE REPEAT-CONTAINING PROTEIN"/>
    <property type="match status" value="1"/>
</dbReference>
<evidence type="ECO:0000256" key="1">
    <source>
        <dbReference type="ARBA" id="ARBA00022737"/>
    </source>
</evidence>
<feature type="repeat" description="PPR" evidence="2">
    <location>
        <begin position="124"/>
        <end position="158"/>
    </location>
</feature>
<accession>A0A2Z7D3J8</accession>
<reference evidence="3 4" key="1">
    <citation type="journal article" date="2015" name="Proc. Natl. Acad. Sci. U.S.A.">
        <title>The resurrection genome of Boea hygrometrica: A blueprint for survival of dehydration.</title>
        <authorList>
            <person name="Xiao L."/>
            <person name="Yang G."/>
            <person name="Zhang L."/>
            <person name="Yang X."/>
            <person name="Zhao S."/>
            <person name="Ji Z."/>
            <person name="Zhou Q."/>
            <person name="Hu M."/>
            <person name="Wang Y."/>
            <person name="Chen M."/>
            <person name="Xu Y."/>
            <person name="Jin H."/>
            <person name="Xiao X."/>
            <person name="Hu G."/>
            <person name="Bao F."/>
            <person name="Hu Y."/>
            <person name="Wan P."/>
            <person name="Li L."/>
            <person name="Deng X."/>
            <person name="Kuang T."/>
            <person name="Xiang C."/>
            <person name="Zhu J.K."/>
            <person name="Oliver M.J."/>
            <person name="He Y."/>
        </authorList>
    </citation>
    <scope>NUCLEOTIDE SEQUENCE [LARGE SCALE GENOMIC DNA]</scope>
    <source>
        <strain evidence="4">cv. XS01</strain>
    </source>
</reference>
<feature type="repeat" description="PPR" evidence="2">
    <location>
        <begin position="347"/>
        <end position="381"/>
    </location>
</feature>
<dbReference type="NCBIfam" id="TIGR00756">
    <property type="entry name" value="PPR"/>
    <property type="match status" value="4"/>
</dbReference>
<evidence type="ECO:0000313" key="3">
    <source>
        <dbReference type="EMBL" id="KZV54194.1"/>
    </source>
</evidence>
<dbReference type="SUPFAM" id="SSF48452">
    <property type="entry name" value="TPR-like"/>
    <property type="match status" value="1"/>
</dbReference>
<protein>
    <submittedName>
        <fullName evidence="3">Pentatricopeptide repeat-containing protein-like</fullName>
    </submittedName>
</protein>
<feature type="repeat" description="PPR" evidence="2">
    <location>
        <begin position="62"/>
        <end position="96"/>
    </location>
</feature>
<dbReference type="GO" id="GO:0099402">
    <property type="term" value="P:plant organ development"/>
    <property type="evidence" value="ECO:0007669"/>
    <property type="project" value="UniProtKB-ARBA"/>
</dbReference>
<dbReference type="GO" id="GO:0003723">
    <property type="term" value="F:RNA binding"/>
    <property type="evidence" value="ECO:0007669"/>
    <property type="project" value="InterPro"/>
</dbReference>
<feature type="repeat" description="PPR" evidence="2">
    <location>
        <begin position="312"/>
        <end position="346"/>
    </location>
</feature>
<dbReference type="EMBL" id="KQ989576">
    <property type="protein sequence ID" value="KZV54194.1"/>
    <property type="molecule type" value="Genomic_DNA"/>
</dbReference>
<dbReference type="Pfam" id="PF20431">
    <property type="entry name" value="E_motif"/>
    <property type="match status" value="1"/>
</dbReference>
<dbReference type="Pfam" id="PF01535">
    <property type="entry name" value="PPR"/>
    <property type="match status" value="6"/>
</dbReference>
<gene>
    <name evidence="3" type="ORF">F511_29870</name>
</gene>
<sequence>MLSNYGFRPSTGRSLCNAWSVLRCLSVEAISLFRWNSEITSCFKKHDVTSARELFETMPCKNAVTWNCMISGYIINGMINEAREFFDSMPTKNVVSWTSMLNGYAKNGKLEEARRLFDAVENKNAICWNCMISGYVRNGKLDEARMLFGAMQVKNDVSYSIMVEGYFRYGFVSEAERLFDEASTKMSWNLMLRGYLQQDNITGASKFFHRIPRKDETTWNTLISGYQGEEALILYTQMLTAGFKPDQSTLSSVISVCGSLAIQGWGKGMHVFVFKIGYENDCIVMSSLVSMYSQCGFIVDATLVFQTIETRDTVAWNAIIMAVAHHYSATNALDLFTHMIHSGCHPDHATFLILLTACAHAGLVNEGWNYLKSMEGWNLSPKPEHYASMVDLLGRSGLLAEAFDLVDQLPVNLPAYALETLLCACRIHENYGFSDLIAKKILSYQPHDVGICVLQSNLYSARGLWKDAARVRANLKLNKLKKELGCSWIDINGSVPCFSYYDKSHI</sequence>
<dbReference type="PANTHER" id="PTHR47926">
    <property type="entry name" value="PENTATRICOPEPTIDE REPEAT-CONTAINING PROTEIN"/>
    <property type="match status" value="1"/>
</dbReference>
<dbReference type="AlphaFoldDB" id="A0A2Z7D3J8"/>